<organism evidence="7 8">
    <name type="scientific">Physocladia obscura</name>
    <dbReference type="NCBI Taxonomy" id="109957"/>
    <lineage>
        <taxon>Eukaryota</taxon>
        <taxon>Fungi</taxon>
        <taxon>Fungi incertae sedis</taxon>
        <taxon>Chytridiomycota</taxon>
        <taxon>Chytridiomycota incertae sedis</taxon>
        <taxon>Chytridiomycetes</taxon>
        <taxon>Chytridiales</taxon>
        <taxon>Chytriomycetaceae</taxon>
        <taxon>Physocladia</taxon>
    </lineage>
</organism>
<evidence type="ECO:0000256" key="3">
    <source>
        <dbReference type="ARBA" id="ARBA00023015"/>
    </source>
</evidence>
<comment type="subcellular location">
    <subcellularLocation>
        <location evidence="1">Nucleus</location>
    </subcellularLocation>
</comment>
<proteinExistence type="predicted"/>
<dbReference type="PROSITE" id="PS50048">
    <property type="entry name" value="ZN2_CY6_FUNGAL_2"/>
    <property type="match status" value="1"/>
</dbReference>
<keyword evidence="8" id="KW-1185">Reference proteome</keyword>
<dbReference type="Gene3D" id="4.10.240.10">
    <property type="entry name" value="Zn(2)-C6 fungal-type DNA-binding domain"/>
    <property type="match status" value="1"/>
</dbReference>
<dbReference type="GO" id="GO:0005634">
    <property type="term" value="C:nucleus"/>
    <property type="evidence" value="ECO:0007669"/>
    <property type="project" value="UniProtKB-SubCell"/>
</dbReference>
<dbReference type="PANTHER" id="PTHR47338:SF5">
    <property type="entry name" value="ZN(II)2CYS6 TRANSCRIPTION FACTOR (EUROFUNG)"/>
    <property type="match status" value="1"/>
</dbReference>
<comment type="caution">
    <text evidence="7">The sequence shown here is derived from an EMBL/GenBank/DDBJ whole genome shotgun (WGS) entry which is preliminary data.</text>
</comment>
<dbReference type="GO" id="GO:0008270">
    <property type="term" value="F:zinc ion binding"/>
    <property type="evidence" value="ECO:0007669"/>
    <property type="project" value="InterPro"/>
</dbReference>
<sequence length="656" mass="74105">MNKRCTRETPACDRCDKARAECLYGVNDFLRRETAWGKTCLNCRTRKKKCDLAKPSCSRCSGLEISCEYAGVSFPAVPTQSTLVESFAINAMADIISASEAVEQFDSSSGLAGLSDYSGMKVDDPDLKSSVLDWQLLKRLLQENPKIHIHSVQIFSWNSVLDSFLTEPPAFCFAILACSVLVHTPRMPSSWSMAFYTKARKCYVLDESQSIRMVQTLFMFAGFAFVKRQPYHGLVALTRSAHMALHLKLEIDPDDLPILASLNEEEKDERRRIFWILYYTLKMAQIHTGDNTMLPEGFKTRGVKAHRAYANGSILPETSSVYHISQLLDIFEILVEHAANVPNSAACIIANRNFDNFHRMITDWHMMLPPHLHLIPTKMTQFLKNEDRYGILELSNLYLVGVCILNRHRLYFSGIVHSDKISAPKFEEIAKAIASSFDAASDIAAICSQLIEYTSITDSNSAELHTPTSVTLTAGFWNQAQGVGFACFEAAVTFWYSYSRIYPEYLQACSRYSSKMSYINLRNEIRTNMEVLKSTLYLLETAQSNNGMSIAVRSYKPNMFTPLLDCLKGMIAEINSIDAGRQVPTGTAVEIENILFEMQVLSLEDESSNLSVVESQDPPVFLGLLGMDVNGCMQWRGRHEGSWRKFWKKCLQEDFF</sequence>
<dbReference type="EMBL" id="JADGJH010001254">
    <property type="protein sequence ID" value="KAJ3116037.1"/>
    <property type="molecule type" value="Genomic_DNA"/>
</dbReference>
<keyword evidence="3" id="KW-0805">Transcription regulation</keyword>
<gene>
    <name evidence="7" type="ORF">HK100_001177</name>
</gene>
<dbReference type="Pfam" id="PF00172">
    <property type="entry name" value="Zn_clus"/>
    <property type="match status" value="1"/>
</dbReference>
<protein>
    <recommendedName>
        <fullName evidence="6">Zn(2)-C6 fungal-type domain-containing protein</fullName>
    </recommendedName>
</protein>
<evidence type="ECO:0000256" key="4">
    <source>
        <dbReference type="ARBA" id="ARBA00023163"/>
    </source>
</evidence>
<dbReference type="InterPro" id="IPR050815">
    <property type="entry name" value="TF_fung"/>
</dbReference>
<evidence type="ECO:0000256" key="1">
    <source>
        <dbReference type="ARBA" id="ARBA00004123"/>
    </source>
</evidence>
<dbReference type="CDD" id="cd12148">
    <property type="entry name" value="fungal_TF_MHR"/>
    <property type="match status" value="1"/>
</dbReference>
<dbReference type="InterPro" id="IPR036864">
    <property type="entry name" value="Zn2-C6_fun-type_DNA-bd_sf"/>
</dbReference>
<feature type="domain" description="Zn(2)-C6 fungal-type" evidence="6">
    <location>
        <begin position="39"/>
        <end position="69"/>
    </location>
</feature>
<evidence type="ECO:0000256" key="2">
    <source>
        <dbReference type="ARBA" id="ARBA00022723"/>
    </source>
</evidence>
<name>A0AAD5XEQ1_9FUNG</name>
<dbReference type="CDD" id="cd00067">
    <property type="entry name" value="GAL4"/>
    <property type="match status" value="2"/>
</dbReference>
<evidence type="ECO:0000259" key="6">
    <source>
        <dbReference type="PROSITE" id="PS50048"/>
    </source>
</evidence>
<evidence type="ECO:0000313" key="8">
    <source>
        <dbReference type="Proteomes" id="UP001211907"/>
    </source>
</evidence>
<dbReference type="InterPro" id="IPR001138">
    <property type="entry name" value="Zn2Cys6_DnaBD"/>
</dbReference>
<accession>A0AAD5XEQ1</accession>
<dbReference type="AlphaFoldDB" id="A0AAD5XEQ1"/>
<reference evidence="7" key="1">
    <citation type="submission" date="2020-05" db="EMBL/GenBank/DDBJ databases">
        <title>Phylogenomic resolution of chytrid fungi.</title>
        <authorList>
            <person name="Stajich J.E."/>
            <person name="Amses K."/>
            <person name="Simmons R."/>
            <person name="Seto K."/>
            <person name="Myers J."/>
            <person name="Bonds A."/>
            <person name="Quandt C.A."/>
            <person name="Barry K."/>
            <person name="Liu P."/>
            <person name="Grigoriev I."/>
            <person name="Longcore J.E."/>
            <person name="James T.Y."/>
        </authorList>
    </citation>
    <scope>NUCLEOTIDE SEQUENCE</scope>
    <source>
        <strain evidence="7">JEL0513</strain>
    </source>
</reference>
<evidence type="ECO:0000256" key="5">
    <source>
        <dbReference type="ARBA" id="ARBA00023242"/>
    </source>
</evidence>
<evidence type="ECO:0000313" key="7">
    <source>
        <dbReference type="EMBL" id="KAJ3116037.1"/>
    </source>
</evidence>
<keyword evidence="2" id="KW-0479">Metal-binding</keyword>
<keyword evidence="4" id="KW-0804">Transcription</keyword>
<dbReference type="SMART" id="SM00066">
    <property type="entry name" value="GAL4"/>
    <property type="match status" value="1"/>
</dbReference>
<dbReference type="Proteomes" id="UP001211907">
    <property type="component" value="Unassembled WGS sequence"/>
</dbReference>
<dbReference type="PANTHER" id="PTHR47338">
    <property type="entry name" value="ZN(II)2CYS6 TRANSCRIPTION FACTOR (EUROFUNG)-RELATED"/>
    <property type="match status" value="1"/>
</dbReference>
<dbReference type="SUPFAM" id="SSF57701">
    <property type="entry name" value="Zn2/Cys6 DNA-binding domain"/>
    <property type="match status" value="1"/>
</dbReference>
<keyword evidence="5" id="KW-0539">Nucleus</keyword>
<dbReference type="PROSITE" id="PS00463">
    <property type="entry name" value="ZN2_CY6_FUNGAL_1"/>
    <property type="match status" value="1"/>
</dbReference>
<dbReference type="GO" id="GO:0000981">
    <property type="term" value="F:DNA-binding transcription factor activity, RNA polymerase II-specific"/>
    <property type="evidence" value="ECO:0007669"/>
    <property type="project" value="InterPro"/>
</dbReference>